<dbReference type="GO" id="GO:0005546">
    <property type="term" value="F:phosphatidylinositol-4,5-bisphosphate binding"/>
    <property type="evidence" value="ECO:0007669"/>
    <property type="project" value="TreeGrafter"/>
</dbReference>
<dbReference type="EMBL" id="LR862134">
    <property type="protein sequence ID" value="CAD1839803.1"/>
    <property type="molecule type" value="Genomic_DNA"/>
</dbReference>
<dbReference type="GO" id="GO:0000145">
    <property type="term" value="C:exocyst"/>
    <property type="evidence" value="ECO:0007669"/>
    <property type="project" value="TreeGrafter"/>
</dbReference>
<dbReference type="GO" id="GO:0006893">
    <property type="term" value="P:Golgi to plasma membrane transport"/>
    <property type="evidence" value="ECO:0007669"/>
    <property type="project" value="TreeGrafter"/>
</dbReference>
<organism evidence="2">
    <name type="scientific">Ananas comosus var. bracteatus</name>
    <name type="common">red pineapple</name>
    <dbReference type="NCBI Taxonomy" id="296719"/>
    <lineage>
        <taxon>Eukaryota</taxon>
        <taxon>Viridiplantae</taxon>
        <taxon>Streptophyta</taxon>
        <taxon>Embryophyta</taxon>
        <taxon>Tracheophyta</taxon>
        <taxon>Spermatophyta</taxon>
        <taxon>Magnoliopsida</taxon>
        <taxon>Liliopsida</taxon>
        <taxon>Poales</taxon>
        <taxon>Bromeliaceae</taxon>
        <taxon>Bromelioideae</taxon>
        <taxon>Ananas</taxon>
    </lineage>
</organism>
<accession>A0A6V7Q9J7</accession>
<feature type="region of interest" description="Disordered" evidence="1">
    <location>
        <begin position="1"/>
        <end position="28"/>
    </location>
</feature>
<sequence>MQVPGATDLASKSHSSSDFNPLRPKDEIDDSYQLNGKVRCLCGGTIMTESVLQETKKNLTAEELLPSLWEKCKKEFLDKYGSFLKLVAKIYPNETVSSVAEMRELLSTM</sequence>
<gene>
    <name evidence="2" type="ORF">CB5_LOCUS23014</name>
</gene>
<dbReference type="AlphaFoldDB" id="A0A6V7Q9J7"/>
<dbReference type="PANTHER" id="PTHR16092">
    <property type="entry name" value="SEC3/SYNTAXIN-RELATED"/>
    <property type="match status" value="1"/>
</dbReference>
<dbReference type="PANTHER" id="PTHR16092:SF29">
    <property type="entry name" value="EXPRESSED PROTEIN"/>
    <property type="match status" value="1"/>
</dbReference>
<reference evidence="2" key="1">
    <citation type="submission" date="2020-07" db="EMBL/GenBank/DDBJ databases">
        <authorList>
            <person name="Lin J."/>
        </authorList>
    </citation>
    <scope>NUCLEOTIDE SEQUENCE</scope>
</reference>
<protein>
    <submittedName>
        <fullName evidence="2">Uncharacterized protein</fullName>
    </submittedName>
</protein>
<name>A0A6V7Q9J7_ANACO</name>
<evidence type="ECO:0000256" key="1">
    <source>
        <dbReference type="SAM" id="MobiDB-lite"/>
    </source>
</evidence>
<feature type="compositionally biased region" description="Polar residues" evidence="1">
    <location>
        <begin position="10"/>
        <end position="19"/>
    </location>
</feature>
<dbReference type="GO" id="GO:0005886">
    <property type="term" value="C:plasma membrane"/>
    <property type="evidence" value="ECO:0007669"/>
    <property type="project" value="TreeGrafter"/>
</dbReference>
<dbReference type="GO" id="GO:0006887">
    <property type="term" value="P:exocytosis"/>
    <property type="evidence" value="ECO:0007669"/>
    <property type="project" value="TreeGrafter"/>
</dbReference>
<evidence type="ECO:0000313" key="2">
    <source>
        <dbReference type="EMBL" id="CAD1839803.1"/>
    </source>
</evidence>
<proteinExistence type="predicted"/>